<dbReference type="AlphaFoldDB" id="A0A9E7UC77"/>
<accession>A0A9E7UC77</accession>
<organism evidence="1 2">
    <name type="scientific">Salinirubellus salinus</name>
    <dbReference type="NCBI Taxonomy" id="1364945"/>
    <lineage>
        <taxon>Archaea</taxon>
        <taxon>Methanobacteriati</taxon>
        <taxon>Methanobacteriota</taxon>
        <taxon>Stenosarchaea group</taxon>
        <taxon>Halobacteria</taxon>
        <taxon>Halobacteriales</taxon>
        <taxon>Natronomonadaceae</taxon>
        <taxon>Salinirubellus</taxon>
    </lineage>
</organism>
<dbReference type="Proteomes" id="UP001057580">
    <property type="component" value="Chromosome"/>
</dbReference>
<dbReference type="KEGG" id="ssai:N0B31_06605"/>
<sequence>MPSRRELAVGLVLSLLLLGVGFSAVEASENRAFAAEEAYLDAQLASAHCLSDYGIGVAPVVAPESSVVGAEVGGILVDVRVPYYVVEETEDGELVGDTYSEATYRVSGAGTDRVRGDTVAPC</sequence>
<keyword evidence="2" id="KW-1185">Reference proteome</keyword>
<protein>
    <submittedName>
        <fullName evidence="1">Uncharacterized protein</fullName>
    </submittedName>
</protein>
<gene>
    <name evidence="1" type="ORF">N0B31_06605</name>
</gene>
<dbReference type="EMBL" id="CP104003">
    <property type="protein sequence ID" value="UWM55952.1"/>
    <property type="molecule type" value="Genomic_DNA"/>
</dbReference>
<evidence type="ECO:0000313" key="2">
    <source>
        <dbReference type="Proteomes" id="UP001057580"/>
    </source>
</evidence>
<name>A0A9E7UC77_9EURY</name>
<dbReference type="RefSeq" id="WP_260595072.1">
    <property type="nucleotide sequence ID" value="NZ_CP104003.1"/>
</dbReference>
<dbReference type="GeneID" id="74942077"/>
<evidence type="ECO:0000313" key="1">
    <source>
        <dbReference type="EMBL" id="UWM55952.1"/>
    </source>
</evidence>
<reference evidence="1" key="1">
    <citation type="submission" date="2022-09" db="EMBL/GenBank/DDBJ databases">
        <title>Diverse halophilic archaea isolated from saline environments.</title>
        <authorList>
            <person name="Cui H.-L."/>
        </authorList>
    </citation>
    <scope>NUCLEOTIDE SEQUENCE</scope>
    <source>
        <strain evidence="1">ZS-35-S2</strain>
    </source>
</reference>
<proteinExistence type="predicted"/>